<gene>
    <name evidence="1" type="ORF">XSP_002182</name>
</gene>
<dbReference type="GeneID" id="79389495"/>
<dbReference type="AlphaFoldDB" id="A0A8E4G6I3"/>
<reference evidence="1 3" key="1">
    <citation type="submission" date="2020-07" db="EMBL/GenBank/DDBJ databases">
        <authorList>
            <person name="Teixeira M."/>
        </authorList>
    </citation>
    <scope>NUCLEOTIDE SEQUENCE</scope>
    <source>
        <strain evidence="2">1</strain>
        <strain evidence="1">Xanthomonas sp. CPBF 367</strain>
    </source>
</reference>
<dbReference type="EMBL" id="LR861803">
    <property type="protein sequence ID" value="CAD1792121.1"/>
    <property type="molecule type" value="Genomic_DNA"/>
</dbReference>
<name>A0A8E4G6I3_9XANT</name>
<evidence type="ECO:0000313" key="2">
    <source>
        <dbReference type="EMBL" id="CAD1792121.1"/>
    </source>
</evidence>
<evidence type="ECO:0000313" key="1">
    <source>
        <dbReference type="EMBL" id="CAD0327710.1"/>
    </source>
</evidence>
<accession>A0A8E4G6I3</accession>
<proteinExistence type="predicted"/>
<dbReference type="KEGG" id="xeu:XSP_002182"/>
<dbReference type="RefSeq" id="WP_147421337.1">
    <property type="nucleotide sequence ID" value="NZ_LR861803.1"/>
</dbReference>
<evidence type="ECO:0000313" key="3">
    <source>
        <dbReference type="Proteomes" id="UP000515493"/>
    </source>
</evidence>
<sequence>MSSTVEFFVETIAKDRTGQSVYVGFVVTGGPICVGDKFVSMYEVPRTLEDIQLGRRRTSPENVRDISIGVDAIDANRRRVQALPDGVTGALYLTGEDTGFIGPRTYLLTSG</sequence>
<dbReference type="Proteomes" id="UP000515493">
    <property type="component" value="Chromosome"/>
</dbReference>
<protein>
    <submittedName>
        <fullName evidence="1">Uncharacterized protein</fullName>
    </submittedName>
</protein>
<organism evidence="1">
    <name type="scientific">Xanthomonas euroxanthea</name>
    <dbReference type="NCBI Taxonomy" id="2259622"/>
    <lineage>
        <taxon>Bacteria</taxon>
        <taxon>Pseudomonadati</taxon>
        <taxon>Pseudomonadota</taxon>
        <taxon>Gammaproteobacteria</taxon>
        <taxon>Lysobacterales</taxon>
        <taxon>Lysobacteraceae</taxon>
        <taxon>Xanthomonas</taxon>
    </lineage>
</organism>
<dbReference type="EMBL" id="LR824641">
    <property type="protein sequence ID" value="CAD0327710.1"/>
    <property type="molecule type" value="Genomic_DNA"/>
</dbReference>